<name>A0A157SLX3_9BORD</name>
<dbReference type="PANTHER" id="PTHR43102:SF2">
    <property type="entry name" value="GAF DOMAIN-CONTAINING PROTEIN"/>
    <property type="match status" value="1"/>
</dbReference>
<accession>A0A157SLX3</accession>
<dbReference type="Proteomes" id="UP000076848">
    <property type="component" value="Unassembled WGS sequence"/>
</dbReference>
<dbReference type="InterPro" id="IPR043128">
    <property type="entry name" value="Rev_trsase/Diguanyl_cyclase"/>
</dbReference>
<gene>
    <name evidence="2" type="primary">yeaP_2</name>
    <name evidence="2" type="ORF">SAMEA3906486_03534</name>
</gene>
<dbReference type="SMART" id="SM00065">
    <property type="entry name" value="GAF"/>
    <property type="match status" value="1"/>
</dbReference>
<dbReference type="FunFam" id="3.30.70.270:FF:000001">
    <property type="entry name" value="Diguanylate cyclase domain protein"/>
    <property type="match status" value="1"/>
</dbReference>
<proteinExistence type="predicted"/>
<dbReference type="SUPFAM" id="SSF55781">
    <property type="entry name" value="GAF domain-like"/>
    <property type="match status" value="1"/>
</dbReference>
<dbReference type="SUPFAM" id="SSF55073">
    <property type="entry name" value="Nucleotide cyclase"/>
    <property type="match status" value="1"/>
</dbReference>
<dbReference type="Gene3D" id="3.30.450.40">
    <property type="match status" value="1"/>
</dbReference>
<dbReference type="InterPro" id="IPR003018">
    <property type="entry name" value="GAF"/>
</dbReference>
<dbReference type="RefSeq" id="WP_066129873.1">
    <property type="nucleotide sequence ID" value="NZ_FKIF01000007.1"/>
</dbReference>
<dbReference type="AlphaFoldDB" id="A0A157SLX3"/>
<keyword evidence="2" id="KW-0548">Nucleotidyltransferase</keyword>
<organism evidence="2 3">
    <name type="scientific">Bordetella ansorpii</name>
    <dbReference type="NCBI Taxonomy" id="288768"/>
    <lineage>
        <taxon>Bacteria</taxon>
        <taxon>Pseudomonadati</taxon>
        <taxon>Pseudomonadota</taxon>
        <taxon>Betaproteobacteria</taxon>
        <taxon>Burkholderiales</taxon>
        <taxon>Alcaligenaceae</taxon>
        <taxon>Bordetella</taxon>
    </lineage>
</organism>
<keyword evidence="3" id="KW-1185">Reference proteome</keyword>
<dbReference type="PANTHER" id="PTHR43102">
    <property type="entry name" value="SLR1143 PROTEIN"/>
    <property type="match status" value="1"/>
</dbReference>
<dbReference type="GO" id="GO:0052621">
    <property type="term" value="F:diguanylate cyclase activity"/>
    <property type="evidence" value="ECO:0007669"/>
    <property type="project" value="UniProtKB-EC"/>
</dbReference>
<dbReference type="NCBIfam" id="TIGR00254">
    <property type="entry name" value="GGDEF"/>
    <property type="match status" value="1"/>
</dbReference>
<dbReference type="Pfam" id="PF00990">
    <property type="entry name" value="GGDEF"/>
    <property type="match status" value="1"/>
</dbReference>
<dbReference type="InterPro" id="IPR029016">
    <property type="entry name" value="GAF-like_dom_sf"/>
</dbReference>
<reference evidence="2 3" key="1">
    <citation type="submission" date="2016-04" db="EMBL/GenBank/DDBJ databases">
        <authorList>
            <consortium name="Pathogen Informatics"/>
        </authorList>
    </citation>
    <scope>NUCLEOTIDE SEQUENCE [LARGE SCALE GENOMIC DNA]</scope>
    <source>
        <strain evidence="2 3">H050680373</strain>
    </source>
</reference>
<feature type="domain" description="GGDEF" evidence="1">
    <location>
        <begin position="194"/>
        <end position="322"/>
    </location>
</feature>
<evidence type="ECO:0000259" key="1">
    <source>
        <dbReference type="PROSITE" id="PS50887"/>
    </source>
</evidence>
<dbReference type="PROSITE" id="PS50887">
    <property type="entry name" value="GGDEF"/>
    <property type="match status" value="1"/>
</dbReference>
<sequence>MQAAPTPADERARIAALRSLNILDTLPEERFDRYTRMARRLFGVPVSLVSLIDTDRQWFKSRMGLELPQTPRDVSFCAHAILSDDMFLVPDARQDERFHDNPLVSGDPRIRFYAGCPLSAPDGSKLGTLCLLDFEPRVMDEENQGLLRDLASMVEEELSSLKLAGTDPLTGLSNRAGFETLAMHALSFCQRMEKSATLLFFDLNEFKPINDQFGHAEGDRALVTFAAVLRTSLRNMDVIARLGGDEFVVLLVDAGAEDVERIASRLREAMDEKNRSLNRGYAIKYSVGRTTYDPQRHASVQALLADADAAMYEQKRLGKAGR</sequence>
<dbReference type="SMART" id="SM00267">
    <property type="entry name" value="GGDEF"/>
    <property type="match status" value="1"/>
</dbReference>
<keyword evidence="2" id="KW-0808">Transferase</keyword>
<dbReference type="EMBL" id="FKIF01000007">
    <property type="protein sequence ID" value="SAI71437.1"/>
    <property type="molecule type" value="Genomic_DNA"/>
</dbReference>
<dbReference type="OrthoDB" id="5571399at2"/>
<dbReference type="Pfam" id="PF01590">
    <property type="entry name" value="GAF"/>
    <property type="match status" value="1"/>
</dbReference>
<dbReference type="Gene3D" id="3.30.70.270">
    <property type="match status" value="1"/>
</dbReference>
<dbReference type="InterPro" id="IPR029787">
    <property type="entry name" value="Nucleotide_cyclase"/>
</dbReference>
<evidence type="ECO:0000313" key="3">
    <source>
        <dbReference type="Proteomes" id="UP000076848"/>
    </source>
</evidence>
<evidence type="ECO:0000313" key="2">
    <source>
        <dbReference type="EMBL" id="SAI71437.1"/>
    </source>
</evidence>
<dbReference type="STRING" id="288768.SAMEA3906486_03534"/>
<dbReference type="EC" id="2.7.7.65" evidence="2"/>
<dbReference type="InterPro" id="IPR000160">
    <property type="entry name" value="GGDEF_dom"/>
</dbReference>
<dbReference type="CDD" id="cd01949">
    <property type="entry name" value="GGDEF"/>
    <property type="match status" value="1"/>
</dbReference>
<protein>
    <submittedName>
        <fullName evidence="2">Signaling protein</fullName>
        <ecNumber evidence="2">2.7.7.65</ecNumber>
    </submittedName>
</protein>